<keyword evidence="5 7" id="KW-0472">Membrane</keyword>
<dbReference type="CDD" id="cd03384">
    <property type="entry name" value="PAP2_wunen"/>
    <property type="match status" value="1"/>
</dbReference>
<evidence type="ECO:0000256" key="1">
    <source>
        <dbReference type="ARBA" id="ARBA00004141"/>
    </source>
</evidence>
<organism evidence="9">
    <name type="scientific">Bactrocera dorsalis</name>
    <name type="common">Oriental fruit fly</name>
    <name type="synonym">Dacus dorsalis</name>
    <dbReference type="NCBI Taxonomy" id="27457"/>
    <lineage>
        <taxon>Eukaryota</taxon>
        <taxon>Metazoa</taxon>
        <taxon>Ecdysozoa</taxon>
        <taxon>Arthropoda</taxon>
        <taxon>Hexapoda</taxon>
        <taxon>Insecta</taxon>
        <taxon>Pterygota</taxon>
        <taxon>Neoptera</taxon>
        <taxon>Endopterygota</taxon>
        <taxon>Diptera</taxon>
        <taxon>Brachycera</taxon>
        <taxon>Muscomorpha</taxon>
        <taxon>Tephritoidea</taxon>
        <taxon>Tephritidae</taxon>
        <taxon>Bactrocera</taxon>
        <taxon>Bactrocera</taxon>
    </lineage>
</organism>
<dbReference type="GO" id="GO:0007165">
    <property type="term" value="P:signal transduction"/>
    <property type="evidence" value="ECO:0007669"/>
    <property type="project" value="TreeGrafter"/>
</dbReference>
<keyword evidence="4 7" id="KW-1133">Transmembrane helix</keyword>
<keyword evidence="3 7" id="KW-0812">Transmembrane</keyword>
<dbReference type="AlphaFoldDB" id="A0A034VPU1"/>
<dbReference type="InterPro" id="IPR000326">
    <property type="entry name" value="PAP2/HPO"/>
</dbReference>
<dbReference type="GO" id="GO:0005886">
    <property type="term" value="C:plasma membrane"/>
    <property type="evidence" value="ECO:0007669"/>
    <property type="project" value="TreeGrafter"/>
</dbReference>
<evidence type="ECO:0000256" key="2">
    <source>
        <dbReference type="ARBA" id="ARBA00008816"/>
    </source>
</evidence>
<feature type="transmembrane region" description="Helical" evidence="7">
    <location>
        <begin position="20"/>
        <end position="41"/>
    </location>
</feature>
<comment type="subcellular location">
    <subcellularLocation>
        <location evidence="1">Membrane</location>
        <topology evidence="1">Multi-pass membrane protein</topology>
    </subcellularLocation>
</comment>
<feature type="transmembrane region" description="Helical" evidence="7">
    <location>
        <begin position="249"/>
        <end position="270"/>
    </location>
</feature>
<dbReference type="OrthoDB" id="8907274at2759"/>
<dbReference type="PANTHER" id="PTHR10165">
    <property type="entry name" value="LIPID PHOSPHATE PHOSPHATASE"/>
    <property type="match status" value="1"/>
</dbReference>
<evidence type="ECO:0000256" key="5">
    <source>
        <dbReference type="ARBA" id="ARBA00023136"/>
    </source>
</evidence>
<feature type="transmembrane region" description="Helical" evidence="7">
    <location>
        <begin position="224"/>
        <end position="243"/>
    </location>
</feature>
<evidence type="ECO:0000259" key="8">
    <source>
        <dbReference type="SMART" id="SM00014"/>
    </source>
</evidence>
<dbReference type="EMBL" id="GAKP01013646">
    <property type="protein sequence ID" value="JAC45306.1"/>
    <property type="molecule type" value="Transcribed_RNA"/>
</dbReference>
<dbReference type="InterPro" id="IPR043216">
    <property type="entry name" value="PAP-like"/>
</dbReference>
<dbReference type="PANTHER" id="PTHR10165:SF197">
    <property type="entry name" value="FI04477P-RELATED"/>
    <property type="match status" value="1"/>
</dbReference>
<dbReference type="GO" id="GO:0006644">
    <property type="term" value="P:phospholipid metabolic process"/>
    <property type="evidence" value="ECO:0007669"/>
    <property type="project" value="InterPro"/>
</dbReference>
<gene>
    <name evidence="9" type="primary">WUN</name>
</gene>
<feature type="region of interest" description="Disordered" evidence="6">
    <location>
        <begin position="315"/>
        <end position="338"/>
    </location>
</feature>
<comment type="similarity">
    <text evidence="2">Belongs to the PA-phosphatase related phosphoesterase family.</text>
</comment>
<dbReference type="SMART" id="SM00014">
    <property type="entry name" value="acidPPc"/>
    <property type="match status" value="1"/>
</dbReference>
<dbReference type="Pfam" id="PF01569">
    <property type="entry name" value="PAP2"/>
    <property type="match status" value="1"/>
</dbReference>
<dbReference type="GO" id="GO:0008195">
    <property type="term" value="F:phosphatidate phosphatase activity"/>
    <property type="evidence" value="ECO:0007669"/>
    <property type="project" value="TreeGrafter"/>
</dbReference>
<sequence>MSAMKDNRLTTADRRFLRSLLTDLIIFIVLSIPILICEFVLEPFRRGFFCDDESIRYPFRPNTITTVLLAVIVVAVPASIMLLVELTLFYRCDRIRETVLLLGYKVPAWLVEFAQHALYFTFGGLLTLEATEIGKFTIGRLRPHFISVCQPQLSDGSTCESPQNLHRYIENYVCVGSGYTSEDVWQARLSFPSGHSSLCFFALTYVAIYLQYKITWRGSKLTRHFLQFTLVMLAWFTALSRIMDNWHHWSDVLCGGLLGLAMALITARYITKEFKTPQACLRVELPRQDTCTTLNEIVPTPPPYTLGHGVDGSMPSLQGASNGSNTQSFSNEQYCSKV</sequence>
<evidence type="ECO:0000256" key="3">
    <source>
        <dbReference type="ARBA" id="ARBA00022692"/>
    </source>
</evidence>
<name>A0A034VPU1_BACDO</name>
<reference evidence="9" key="1">
    <citation type="journal article" date="2014" name="BMC Genomics">
        <title>Characterizing the developmental transcriptome of the oriental fruit fly, Bactrocera dorsalis (Diptera: Tephritidae) through comparative genomic analysis with Drosophila melanogaster utilizing modENCODE datasets.</title>
        <authorList>
            <person name="Geib S.M."/>
            <person name="Calla B."/>
            <person name="Hall B."/>
            <person name="Hou S."/>
            <person name="Manoukis N.C."/>
        </authorList>
    </citation>
    <scope>NUCLEOTIDE SEQUENCE</scope>
    <source>
        <strain evidence="9">Punador</strain>
    </source>
</reference>
<feature type="transmembrane region" description="Helical" evidence="7">
    <location>
        <begin position="67"/>
        <end position="90"/>
    </location>
</feature>
<accession>A0A034VPU1</accession>
<dbReference type="Gene3D" id="1.20.144.10">
    <property type="entry name" value="Phosphatidic acid phosphatase type 2/haloperoxidase"/>
    <property type="match status" value="1"/>
</dbReference>
<protein>
    <submittedName>
        <fullName evidence="9">Putative phosphatidate phosphatase</fullName>
    </submittedName>
</protein>
<evidence type="ECO:0000256" key="6">
    <source>
        <dbReference type="SAM" id="MobiDB-lite"/>
    </source>
</evidence>
<dbReference type="SUPFAM" id="SSF48317">
    <property type="entry name" value="Acid phosphatase/Vanadium-dependent haloperoxidase"/>
    <property type="match status" value="1"/>
</dbReference>
<dbReference type="GO" id="GO:0046839">
    <property type="term" value="P:phospholipid dephosphorylation"/>
    <property type="evidence" value="ECO:0007669"/>
    <property type="project" value="TreeGrafter"/>
</dbReference>
<evidence type="ECO:0000256" key="4">
    <source>
        <dbReference type="ARBA" id="ARBA00022989"/>
    </source>
</evidence>
<dbReference type="InterPro" id="IPR036938">
    <property type="entry name" value="PAP2/HPO_sf"/>
</dbReference>
<feature type="domain" description="Phosphatidic acid phosphatase type 2/haloperoxidase" evidence="8">
    <location>
        <begin position="117"/>
        <end position="267"/>
    </location>
</feature>
<proteinExistence type="inferred from homology"/>
<evidence type="ECO:0000313" key="9">
    <source>
        <dbReference type="EMBL" id="JAC45306.1"/>
    </source>
</evidence>
<evidence type="ECO:0000256" key="7">
    <source>
        <dbReference type="SAM" id="Phobius"/>
    </source>
</evidence>